<evidence type="ECO:0000256" key="12">
    <source>
        <dbReference type="SAM" id="MobiDB-lite"/>
    </source>
</evidence>
<dbReference type="InterPro" id="IPR056375">
    <property type="entry name" value="Idi_bact"/>
</dbReference>
<keyword evidence="5 10" id="KW-0479">Metal-binding</keyword>
<feature type="domain" description="Nudix hydrolase" evidence="13">
    <location>
        <begin position="45"/>
        <end position="178"/>
    </location>
</feature>
<evidence type="ECO:0000313" key="15">
    <source>
        <dbReference type="Proteomes" id="UP000592181"/>
    </source>
</evidence>
<organism evidence="14 15">
    <name type="scientific">Janibacter alkaliphilus</name>
    <dbReference type="NCBI Taxonomy" id="1069963"/>
    <lineage>
        <taxon>Bacteria</taxon>
        <taxon>Bacillati</taxon>
        <taxon>Actinomycetota</taxon>
        <taxon>Actinomycetes</taxon>
        <taxon>Micrococcales</taxon>
        <taxon>Intrasporangiaceae</taxon>
        <taxon>Janibacter</taxon>
    </lineage>
</organism>
<feature type="binding site" evidence="10">
    <location>
        <position position="40"/>
    </location>
    <ligand>
        <name>Mn(2+)</name>
        <dbReference type="ChEBI" id="CHEBI:29035"/>
    </ligand>
</feature>
<dbReference type="PIRSF" id="PIRSF018427">
    <property type="entry name" value="Isopntndiph_ism"/>
    <property type="match status" value="1"/>
</dbReference>
<feature type="binding site" evidence="10">
    <location>
        <position position="128"/>
    </location>
    <ligand>
        <name>Mn(2+)</name>
        <dbReference type="ChEBI" id="CHEBI:29035"/>
    </ligand>
</feature>
<evidence type="ECO:0000256" key="8">
    <source>
        <dbReference type="ARBA" id="ARBA00023229"/>
    </source>
</evidence>
<dbReference type="RefSeq" id="WP_179463105.1">
    <property type="nucleotide sequence ID" value="NZ_JACBZX010000001.1"/>
</dbReference>
<feature type="region of interest" description="Disordered" evidence="12">
    <location>
        <begin position="186"/>
        <end position="206"/>
    </location>
</feature>
<evidence type="ECO:0000313" key="14">
    <source>
        <dbReference type="EMBL" id="NYG37794.1"/>
    </source>
</evidence>
<reference evidence="14 15" key="1">
    <citation type="submission" date="2020-07" db="EMBL/GenBank/DDBJ databases">
        <title>Sequencing the genomes of 1000 actinobacteria strains.</title>
        <authorList>
            <person name="Klenk H.-P."/>
        </authorList>
    </citation>
    <scope>NUCLEOTIDE SEQUENCE [LARGE SCALE GENOMIC DNA]</scope>
    <source>
        <strain evidence="14 15">DSM 24723</strain>
    </source>
</reference>
<evidence type="ECO:0000256" key="2">
    <source>
        <dbReference type="ARBA" id="ARBA00007579"/>
    </source>
</evidence>
<protein>
    <recommendedName>
        <fullName evidence="3 10">Isopentenyl-diphosphate Delta-isomerase</fullName>
        <shortName evidence="10">IPP isomerase</shortName>
        <ecNumber evidence="3 10">5.3.3.2</ecNumber>
    </recommendedName>
    <alternativeName>
        <fullName evidence="10">IPP:DMAPP isomerase</fullName>
    </alternativeName>
    <alternativeName>
        <fullName evidence="10">Isopentenyl pyrophosphate isomerase</fullName>
    </alternativeName>
</protein>
<dbReference type="AlphaFoldDB" id="A0A852XBK1"/>
<comment type="subcellular location">
    <subcellularLocation>
        <location evidence="10">Cytoplasm</location>
    </subcellularLocation>
</comment>
<dbReference type="SUPFAM" id="SSF55811">
    <property type="entry name" value="Nudix"/>
    <property type="match status" value="1"/>
</dbReference>
<proteinExistence type="inferred from homology"/>
<keyword evidence="7 10" id="KW-0464">Manganese</keyword>
<comment type="cofactor">
    <cofactor evidence="10">
        <name>Mg(2+)</name>
        <dbReference type="ChEBI" id="CHEBI:18420"/>
    </cofactor>
    <text evidence="10">Binds 1 Mg(2+) ion per subunit. The magnesium ion binds only when substrate is bound.</text>
</comment>
<dbReference type="EC" id="5.3.3.2" evidence="3 10"/>
<dbReference type="HAMAP" id="MF_00202">
    <property type="entry name" value="Idi"/>
    <property type="match status" value="1"/>
</dbReference>
<dbReference type="Pfam" id="PF00293">
    <property type="entry name" value="NUDIX"/>
    <property type="match status" value="1"/>
</dbReference>
<keyword evidence="6 10" id="KW-0460">Magnesium</keyword>
<dbReference type="GO" id="GO:0008299">
    <property type="term" value="P:isoprenoid biosynthetic process"/>
    <property type="evidence" value="ECO:0007669"/>
    <property type="project" value="UniProtKB-UniRule"/>
</dbReference>
<dbReference type="PROSITE" id="PS51462">
    <property type="entry name" value="NUDIX"/>
    <property type="match status" value="1"/>
</dbReference>
<feature type="binding site" evidence="10">
    <location>
        <position position="47"/>
    </location>
    <ligand>
        <name>Mn(2+)</name>
        <dbReference type="ChEBI" id="CHEBI:29035"/>
    </ligand>
</feature>
<feature type="active site" evidence="10 11">
    <location>
        <position position="82"/>
    </location>
</feature>
<evidence type="ECO:0000259" key="13">
    <source>
        <dbReference type="PROSITE" id="PS51462"/>
    </source>
</evidence>
<keyword evidence="15" id="KW-1185">Reference proteome</keyword>
<dbReference type="GO" id="GO:0004452">
    <property type="term" value="F:isopentenyl-diphosphate delta-isomerase activity"/>
    <property type="evidence" value="ECO:0007669"/>
    <property type="project" value="UniProtKB-UniRule"/>
</dbReference>
<comment type="similarity">
    <text evidence="2 10">Belongs to the IPP isomerase type 1 family.</text>
</comment>
<dbReference type="UniPathway" id="UPA00059">
    <property type="reaction ID" value="UER00104"/>
</dbReference>
<keyword evidence="8 10" id="KW-0414">Isoprene biosynthesis</keyword>
<feature type="binding site" evidence="10">
    <location>
        <position position="84"/>
    </location>
    <ligand>
        <name>Mn(2+)</name>
        <dbReference type="ChEBI" id="CHEBI:29035"/>
    </ligand>
</feature>
<sequence>MTDEHGNRAATGRADGPVEQVVLLDEDGHRTGTQDKATVHHDATPLHLAFSCYLFDGDGRVLVTRRALHKRTWPGVWTNSCCGHPAPDEPLTTAVHRRVRQELGVDIEGLRLLLPGFRYRAVLHGVVEHEMCPVFVARPTGRLRPAPEEVAEAVWEPWATFRESVLDGSRGISPWCREQVAALPADPLSAPAASPDGLPAAARLDD</sequence>
<evidence type="ECO:0000256" key="5">
    <source>
        <dbReference type="ARBA" id="ARBA00022723"/>
    </source>
</evidence>
<comment type="function">
    <text evidence="10">Catalyzes the 1,3-allylic rearrangement of the homoallylic substrate isopentenyl (IPP) to its highly electrophilic allylic isomer, dimethylallyl diphosphate (DMAPP).</text>
</comment>
<evidence type="ECO:0000256" key="4">
    <source>
        <dbReference type="ARBA" id="ARBA00022490"/>
    </source>
</evidence>
<accession>A0A852XBK1</accession>
<evidence type="ECO:0000256" key="11">
    <source>
        <dbReference type="PIRSR" id="PIRSR018427-1"/>
    </source>
</evidence>
<comment type="cofactor">
    <cofactor evidence="10">
        <name>Mn(2+)</name>
        <dbReference type="ChEBI" id="CHEBI:29035"/>
    </cofactor>
    <text evidence="10">Binds 1 Mn(2+) ion per subunit.</text>
</comment>
<gene>
    <name evidence="10" type="primary">idi</name>
    <name evidence="14" type="ORF">BJY28_002263</name>
</gene>
<evidence type="ECO:0000256" key="3">
    <source>
        <dbReference type="ARBA" id="ARBA00012057"/>
    </source>
</evidence>
<evidence type="ECO:0000256" key="7">
    <source>
        <dbReference type="ARBA" id="ARBA00023211"/>
    </source>
</evidence>
<dbReference type="Proteomes" id="UP000592181">
    <property type="component" value="Unassembled WGS sequence"/>
</dbReference>
<dbReference type="PANTHER" id="PTHR10885:SF0">
    <property type="entry name" value="ISOPENTENYL-DIPHOSPHATE DELTA-ISOMERASE"/>
    <property type="match status" value="1"/>
</dbReference>
<feature type="active site" evidence="10 11">
    <location>
        <position position="130"/>
    </location>
</feature>
<dbReference type="Gene3D" id="3.90.79.10">
    <property type="entry name" value="Nucleoside Triphosphate Pyrophosphohydrolase"/>
    <property type="match status" value="1"/>
</dbReference>
<keyword evidence="4 10" id="KW-0963">Cytoplasm</keyword>
<dbReference type="GO" id="GO:0046872">
    <property type="term" value="F:metal ion binding"/>
    <property type="evidence" value="ECO:0007669"/>
    <property type="project" value="UniProtKB-KW"/>
</dbReference>
<name>A0A852XBK1_9MICO</name>
<comment type="pathway">
    <text evidence="1 10">Isoprenoid biosynthesis; dimethylallyl diphosphate biosynthesis; dimethylallyl diphosphate from isopentenyl diphosphate: step 1/1.</text>
</comment>
<dbReference type="NCBIfam" id="TIGR02150">
    <property type="entry name" value="IPP_isom_1"/>
    <property type="match status" value="1"/>
</dbReference>
<evidence type="ECO:0000256" key="1">
    <source>
        <dbReference type="ARBA" id="ARBA00004826"/>
    </source>
</evidence>
<comment type="catalytic activity">
    <reaction evidence="10">
        <text>isopentenyl diphosphate = dimethylallyl diphosphate</text>
        <dbReference type="Rhea" id="RHEA:23284"/>
        <dbReference type="ChEBI" id="CHEBI:57623"/>
        <dbReference type="ChEBI" id="CHEBI:128769"/>
        <dbReference type="EC" id="5.3.3.2"/>
    </reaction>
</comment>
<dbReference type="CDD" id="cd02885">
    <property type="entry name" value="NUDIX_IPP_Isomerase"/>
    <property type="match status" value="1"/>
</dbReference>
<dbReference type="PANTHER" id="PTHR10885">
    <property type="entry name" value="ISOPENTENYL-DIPHOSPHATE DELTA-ISOMERASE"/>
    <property type="match status" value="1"/>
</dbReference>
<dbReference type="EMBL" id="JACBZX010000001">
    <property type="protein sequence ID" value="NYG37794.1"/>
    <property type="molecule type" value="Genomic_DNA"/>
</dbReference>
<dbReference type="GO" id="GO:0050992">
    <property type="term" value="P:dimethylallyl diphosphate biosynthetic process"/>
    <property type="evidence" value="ECO:0007669"/>
    <property type="project" value="UniProtKB-UniRule"/>
</dbReference>
<evidence type="ECO:0000256" key="6">
    <source>
        <dbReference type="ARBA" id="ARBA00022842"/>
    </source>
</evidence>
<keyword evidence="9 10" id="KW-0413">Isomerase</keyword>
<evidence type="ECO:0000256" key="9">
    <source>
        <dbReference type="ARBA" id="ARBA00023235"/>
    </source>
</evidence>
<dbReference type="InterPro" id="IPR015797">
    <property type="entry name" value="NUDIX_hydrolase-like_dom_sf"/>
</dbReference>
<dbReference type="GO" id="GO:0005737">
    <property type="term" value="C:cytoplasm"/>
    <property type="evidence" value="ECO:0007669"/>
    <property type="project" value="UniProtKB-SubCell"/>
</dbReference>
<dbReference type="InterPro" id="IPR011876">
    <property type="entry name" value="IsopentenylPP_isomerase_typ1"/>
</dbReference>
<comment type="caution">
    <text evidence="14">The sequence shown here is derived from an EMBL/GenBank/DDBJ whole genome shotgun (WGS) entry which is preliminary data.</text>
</comment>
<feature type="binding site" evidence="10">
    <location>
        <position position="102"/>
    </location>
    <ligand>
        <name>Mg(2+)</name>
        <dbReference type="ChEBI" id="CHEBI:18420"/>
    </ligand>
</feature>
<dbReference type="NCBIfam" id="NF002995">
    <property type="entry name" value="PRK03759.1"/>
    <property type="match status" value="1"/>
</dbReference>
<dbReference type="InterPro" id="IPR000086">
    <property type="entry name" value="NUDIX_hydrolase_dom"/>
</dbReference>
<feature type="binding site" evidence="10">
    <location>
        <position position="130"/>
    </location>
    <ligand>
        <name>Mn(2+)</name>
        <dbReference type="ChEBI" id="CHEBI:29035"/>
    </ligand>
</feature>
<evidence type="ECO:0000256" key="10">
    <source>
        <dbReference type="HAMAP-Rule" id="MF_00202"/>
    </source>
</evidence>